<dbReference type="AlphaFoldDB" id="A0A8J2Y9K9"/>
<keyword evidence="4" id="KW-1185">Reference proteome</keyword>
<keyword evidence="2" id="KW-0732">Signal</keyword>
<dbReference type="GO" id="GO:0008081">
    <property type="term" value="F:phosphoric diester hydrolase activity"/>
    <property type="evidence" value="ECO:0007669"/>
    <property type="project" value="InterPro"/>
</dbReference>
<name>A0A8J2Y9K9_9BACL</name>
<dbReference type="RefSeq" id="WP_229752018.1">
    <property type="nucleotide sequence ID" value="NZ_BMHQ01000011.1"/>
</dbReference>
<dbReference type="InterPro" id="IPR017946">
    <property type="entry name" value="PLC-like_Pdiesterase_TIM-brl"/>
</dbReference>
<dbReference type="Proteomes" id="UP000625210">
    <property type="component" value="Unassembled WGS sequence"/>
</dbReference>
<dbReference type="InterPro" id="IPR051236">
    <property type="entry name" value="HAT_RTT109-like"/>
</dbReference>
<dbReference type="InterPro" id="IPR039559">
    <property type="entry name" value="AIM6_PI-PLC-like_dom"/>
</dbReference>
<dbReference type="SUPFAM" id="SSF51695">
    <property type="entry name" value="PLC-like phosphodiesterases"/>
    <property type="match status" value="1"/>
</dbReference>
<evidence type="ECO:0000313" key="3">
    <source>
        <dbReference type="EMBL" id="GGE25413.1"/>
    </source>
</evidence>
<evidence type="ECO:0000313" key="4">
    <source>
        <dbReference type="Proteomes" id="UP000625210"/>
    </source>
</evidence>
<gene>
    <name evidence="3" type="ORF">GCM10011571_29460</name>
</gene>
<dbReference type="EMBL" id="BMHQ01000011">
    <property type="protein sequence ID" value="GGE25413.1"/>
    <property type="molecule type" value="Genomic_DNA"/>
</dbReference>
<accession>A0A8J2Y9K9</accession>
<organism evidence="3 4">
    <name type="scientific">Marinithermofilum abyssi</name>
    <dbReference type="NCBI Taxonomy" id="1571185"/>
    <lineage>
        <taxon>Bacteria</taxon>
        <taxon>Bacillati</taxon>
        <taxon>Bacillota</taxon>
        <taxon>Bacilli</taxon>
        <taxon>Bacillales</taxon>
        <taxon>Thermoactinomycetaceae</taxon>
        <taxon>Marinithermofilum</taxon>
    </lineage>
</organism>
<feature type="chain" id="PRO_5038678580" description="Altered inheritance of mitochondria protein 6" evidence="2">
    <location>
        <begin position="22"/>
        <end position="296"/>
    </location>
</feature>
<proteinExistence type="predicted"/>
<sequence length="296" mass="33240">MFRWLSTILAVLFMANLPAVAYAEANEPAGQESVMPLARAHAHNDYWHSRPLYDALDHGFTSVEADVWLKEGKLLVGHSEDELDSGRTLQSLYLNPLKETVQKNGGAVYPGYPHDFILWVDIKSDGESTYLAVHKVLSQYKDMLTQFNQKGVKAGAVTVIISGNRPRALMENQPVRYAGYDGRLSDLGSDTSPQFMPVISDNWTKYFTWQGKGPMPEEERAKLHAIVSTAHAHGQKVRFWATPDEPSPERDALWKELMKADVDLINTDDLAGLQSFLQKYDPHPSEPSVTWQTANK</sequence>
<dbReference type="PANTHER" id="PTHR31571">
    <property type="entry name" value="ALTERED INHERITANCE OF MITOCHONDRIA PROTEIN 6"/>
    <property type="match status" value="1"/>
</dbReference>
<protein>
    <recommendedName>
        <fullName evidence="1">Altered inheritance of mitochondria protein 6</fullName>
    </recommendedName>
</protein>
<reference evidence="3" key="1">
    <citation type="journal article" date="2014" name="Int. J. Syst. Evol. Microbiol.">
        <title>Complete genome sequence of Corynebacterium casei LMG S-19264T (=DSM 44701T), isolated from a smear-ripened cheese.</title>
        <authorList>
            <consortium name="US DOE Joint Genome Institute (JGI-PGF)"/>
            <person name="Walter F."/>
            <person name="Albersmeier A."/>
            <person name="Kalinowski J."/>
            <person name="Ruckert C."/>
        </authorList>
    </citation>
    <scope>NUCLEOTIDE SEQUENCE</scope>
    <source>
        <strain evidence="3">CGMCC 1.15179</strain>
    </source>
</reference>
<dbReference type="Gene3D" id="3.20.20.190">
    <property type="entry name" value="Phosphatidylinositol (PI) phosphodiesterase"/>
    <property type="match status" value="1"/>
</dbReference>
<dbReference type="CDD" id="cd08577">
    <property type="entry name" value="PI-PLCc_GDPD_SF_unchar3"/>
    <property type="match status" value="1"/>
</dbReference>
<comment type="caution">
    <text evidence="3">The sequence shown here is derived from an EMBL/GenBank/DDBJ whole genome shotgun (WGS) entry which is preliminary data.</text>
</comment>
<feature type="signal peptide" evidence="2">
    <location>
        <begin position="1"/>
        <end position="21"/>
    </location>
</feature>
<dbReference type="PANTHER" id="PTHR31571:SF1">
    <property type="entry name" value="ALTERED INHERITANCE OF MITOCHONDRIA PROTEIN 6"/>
    <property type="match status" value="1"/>
</dbReference>
<evidence type="ECO:0000256" key="1">
    <source>
        <dbReference type="ARBA" id="ARBA00014286"/>
    </source>
</evidence>
<dbReference type="GO" id="GO:0006629">
    <property type="term" value="P:lipid metabolic process"/>
    <property type="evidence" value="ECO:0007669"/>
    <property type="project" value="InterPro"/>
</dbReference>
<evidence type="ECO:0000256" key="2">
    <source>
        <dbReference type="SAM" id="SignalP"/>
    </source>
</evidence>
<dbReference type="Pfam" id="PF13653">
    <property type="entry name" value="GDPD_2"/>
    <property type="match status" value="1"/>
</dbReference>
<reference evidence="3" key="2">
    <citation type="submission" date="2020-09" db="EMBL/GenBank/DDBJ databases">
        <authorList>
            <person name="Sun Q."/>
            <person name="Zhou Y."/>
        </authorList>
    </citation>
    <scope>NUCLEOTIDE SEQUENCE</scope>
    <source>
        <strain evidence="3">CGMCC 1.15179</strain>
    </source>
</reference>